<dbReference type="InterPro" id="IPR000794">
    <property type="entry name" value="Beta-ketoacyl_synthase"/>
</dbReference>
<keyword evidence="10" id="KW-0443">Lipid metabolism</keyword>
<evidence type="ECO:0000256" key="7">
    <source>
        <dbReference type="ARBA" id="ARBA00022516"/>
    </source>
</evidence>
<dbReference type="Pfam" id="PF00109">
    <property type="entry name" value="ketoacyl-synt"/>
    <property type="match status" value="1"/>
</dbReference>
<dbReference type="PANTHER" id="PTHR11712">
    <property type="entry name" value="POLYKETIDE SYNTHASE-RELATED"/>
    <property type="match status" value="1"/>
</dbReference>
<evidence type="ECO:0000256" key="15">
    <source>
        <dbReference type="ARBA" id="ARBA00042143"/>
    </source>
</evidence>
<protein>
    <recommendedName>
        <fullName evidence="13">3-oxoacyl-[acyl-carrier-protein] synthase 1</fullName>
        <ecNumber evidence="5">2.3.1.41</ecNumber>
    </recommendedName>
    <alternativeName>
        <fullName evidence="14">3-oxoacyl-[acyl-carrier-protein] synthase I</fullName>
    </alternativeName>
    <alternativeName>
        <fullName evidence="15">Beta-ketoacyl-ACP synthase I</fullName>
    </alternativeName>
</protein>
<dbReference type="EMBL" id="UATL01000001">
    <property type="protein sequence ID" value="SPY28896.1"/>
    <property type="molecule type" value="Genomic_DNA"/>
</dbReference>
<comment type="subunit">
    <text evidence="4">Homodimer.</text>
</comment>
<dbReference type="SMART" id="SM00825">
    <property type="entry name" value="PKS_KS"/>
    <property type="match status" value="1"/>
</dbReference>
<dbReference type="PROSITE" id="PS52004">
    <property type="entry name" value="KS3_2"/>
    <property type="match status" value="1"/>
</dbReference>
<dbReference type="GO" id="GO:0006633">
    <property type="term" value="P:fatty acid biosynthetic process"/>
    <property type="evidence" value="ECO:0007669"/>
    <property type="project" value="UniProtKB-UniPathway"/>
</dbReference>
<comment type="subcellular location">
    <subcellularLocation>
        <location evidence="1">Cytoplasm</location>
    </subcellularLocation>
</comment>
<dbReference type="NCBIfam" id="NF005589">
    <property type="entry name" value="PRK07314.1"/>
    <property type="match status" value="1"/>
</dbReference>
<dbReference type="SUPFAM" id="SSF53901">
    <property type="entry name" value="Thiolase-like"/>
    <property type="match status" value="2"/>
</dbReference>
<evidence type="ECO:0000256" key="2">
    <source>
        <dbReference type="ARBA" id="ARBA00005194"/>
    </source>
</evidence>
<dbReference type="InterPro" id="IPR020841">
    <property type="entry name" value="PKS_Beta-ketoAc_synthase_dom"/>
</dbReference>
<dbReference type="GO" id="GO:0004315">
    <property type="term" value="F:3-oxoacyl-[acyl-carrier-protein] synthase activity"/>
    <property type="evidence" value="ECO:0007669"/>
    <property type="project" value="UniProtKB-EC"/>
</dbReference>
<dbReference type="Pfam" id="PF02801">
    <property type="entry name" value="Ketoacyl-synt_C"/>
    <property type="match status" value="1"/>
</dbReference>
<evidence type="ECO:0000256" key="11">
    <source>
        <dbReference type="ARBA" id="ARBA00023160"/>
    </source>
</evidence>
<accession>A0A2T3Q369</accession>
<dbReference type="Proteomes" id="UP000241404">
    <property type="component" value="Unassembled WGS sequence"/>
</dbReference>
<reference evidence="20 22" key="1">
    <citation type="submission" date="2018-03" db="EMBL/GenBank/DDBJ databases">
        <title>Whole genome sequencing of Histamine producing bacteria.</title>
        <authorList>
            <person name="Butler K."/>
        </authorList>
    </citation>
    <scope>NUCLEOTIDE SEQUENCE [LARGE SCALE GENOMIC DNA]</scope>
    <source>
        <strain evidence="20 22">BT-6</strain>
    </source>
</reference>
<feature type="domain" description="Ketosynthase family 3 (KS3)" evidence="19">
    <location>
        <begin position="1"/>
        <end position="401"/>
    </location>
</feature>
<dbReference type="InterPro" id="IPR018201">
    <property type="entry name" value="Ketoacyl_synth_AS"/>
</dbReference>
<name>A0A2T3Q369_PHODM</name>
<dbReference type="Proteomes" id="UP000251647">
    <property type="component" value="Unassembled WGS sequence"/>
</dbReference>
<gene>
    <name evidence="21" type="primary">fabB</name>
    <name evidence="20" type="ORF">CTM90_19280</name>
    <name evidence="21" type="ORF">NCTC11647_02000</name>
</gene>
<evidence type="ECO:0000256" key="13">
    <source>
        <dbReference type="ARBA" id="ARBA00039450"/>
    </source>
</evidence>
<evidence type="ECO:0000313" key="23">
    <source>
        <dbReference type="Proteomes" id="UP000251647"/>
    </source>
</evidence>
<dbReference type="GeneID" id="93398401"/>
<dbReference type="InterPro" id="IPR016039">
    <property type="entry name" value="Thiolase-like"/>
</dbReference>
<evidence type="ECO:0000256" key="9">
    <source>
        <dbReference type="ARBA" id="ARBA00022832"/>
    </source>
</evidence>
<keyword evidence="6" id="KW-0963">Cytoplasm</keyword>
<keyword evidence="12 21" id="KW-0012">Acyltransferase</keyword>
<evidence type="ECO:0000259" key="19">
    <source>
        <dbReference type="PROSITE" id="PS52004"/>
    </source>
</evidence>
<evidence type="ECO:0000313" key="21">
    <source>
        <dbReference type="EMBL" id="SPY28896.1"/>
    </source>
</evidence>
<evidence type="ECO:0000256" key="8">
    <source>
        <dbReference type="ARBA" id="ARBA00022679"/>
    </source>
</evidence>
<dbReference type="GO" id="GO:0005829">
    <property type="term" value="C:cytosol"/>
    <property type="evidence" value="ECO:0007669"/>
    <property type="project" value="TreeGrafter"/>
</dbReference>
<evidence type="ECO:0000256" key="6">
    <source>
        <dbReference type="ARBA" id="ARBA00022490"/>
    </source>
</evidence>
<organism evidence="21 23">
    <name type="scientific">Photobacterium damselae</name>
    <dbReference type="NCBI Taxonomy" id="38293"/>
    <lineage>
        <taxon>Bacteria</taxon>
        <taxon>Pseudomonadati</taxon>
        <taxon>Pseudomonadota</taxon>
        <taxon>Gammaproteobacteria</taxon>
        <taxon>Vibrionales</taxon>
        <taxon>Vibrionaceae</taxon>
        <taxon>Photobacterium</taxon>
    </lineage>
</organism>
<dbReference type="RefSeq" id="WP_005298224.1">
    <property type="nucleotide sequence ID" value="NZ_CP035780.1"/>
</dbReference>
<dbReference type="PROSITE" id="PS00606">
    <property type="entry name" value="KS3_1"/>
    <property type="match status" value="1"/>
</dbReference>
<keyword evidence="7" id="KW-0444">Lipid biosynthesis</keyword>
<comment type="pathway">
    <text evidence="2">Lipid metabolism; fatty acid biosynthesis.</text>
</comment>
<keyword evidence="11" id="KW-0275">Fatty acid biosynthesis</keyword>
<dbReference type="PANTHER" id="PTHR11712:SF306">
    <property type="entry name" value="3-OXOACYL-[ACYL-CARRIER-PROTEIN] SYNTHASE 1"/>
    <property type="match status" value="1"/>
</dbReference>
<dbReference type="CDD" id="cd00834">
    <property type="entry name" value="KAS_I_II"/>
    <property type="match status" value="1"/>
</dbReference>
<evidence type="ECO:0000256" key="14">
    <source>
        <dbReference type="ARBA" id="ARBA00041620"/>
    </source>
</evidence>
<comment type="catalytic activity">
    <reaction evidence="17">
        <text>a fatty acyl-[ACP] + malonyl-[ACP] + H(+) = a 3-oxoacyl-[ACP] + holo-[ACP] + CO2</text>
        <dbReference type="Rhea" id="RHEA:22836"/>
        <dbReference type="Rhea" id="RHEA-COMP:9623"/>
        <dbReference type="Rhea" id="RHEA-COMP:9685"/>
        <dbReference type="Rhea" id="RHEA-COMP:9916"/>
        <dbReference type="Rhea" id="RHEA-COMP:14125"/>
        <dbReference type="ChEBI" id="CHEBI:15378"/>
        <dbReference type="ChEBI" id="CHEBI:16526"/>
        <dbReference type="ChEBI" id="CHEBI:64479"/>
        <dbReference type="ChEBI" id="CHEBI:78449"/>
        <dbReference type="ChEBI" id="CHEBI:78776"/>
        <dbReference type="ChEBI" id="CHEBI:138651"/>
        <dbReference type="EC" id="2.3.1.41"/>
    </reaction>
    <physiologicalReaction direction="left-to-right" evidence="17">
        <dbReference type="Rhea" id="RHEA:22837"/>
    </physiologicalReaction>
</comment>
<keyword evidence="9" id="KW-0276">Fatty acid metabolism</keyword>
<keyword evidence="8 18" id="KW-0808">Transferase</keyword>
<evidence type="ECO:0000313" key="20">
    <source>
        <dbReference type="EMBL" id="PSU14828.1"/>
    </source>
</evidence>
<sequence>MKRAVITGMGIISSIGNNVEEVLESLKAGKSGINFSEQFAEMKLRSQVWGDLKINPAEHIDRKQMRFMGNAAAYAFLSMEQAIADSGLTEDQVSNERTGLVAGSGGASSMNQVAAVDILREKGVKRVGPYMVPRTMSSTVSACLATPFKIRGVNYTMSSACATSAHCIGHAVELIQLGKQDVVFAGGGEELDWSLTMMFDAMGALSTKYNDDPSKASRTYDADRDGFVISGGGGMVVIEELEHALARGAKIYGEVVGYGATSDGYDMVAPSGEGAVRCMKMAMQDLDAPVDYINTHGTSTPVGDVKELGAIQELFSENCPAISATKAMTGHALGAAGVHEAIYSTLMLDNNFVAPSINIENLDEAAQGLDIVTEMREQELKTVMSNSFGFGGTNATLVIKKFEG</sequence>
<dbReference type="FunFam" id="3.40.47.10:FF:000005">
    <property type="entry name" value="3-oxoacyl-[acyl-carrier-protein] synthase I"/>
    <property type="match status" value="1"/>
</dbReference>
<comment type="similarity">
    <text evidence="3 18">Belongs to the thiolase-like superfamily. Beta-ketoacyl-ACP synthases family.</text>
</comment>
<dbReference type="OrthoDB" id="9808669at2"/>
<dbReference type="InterPro" id="IPR014030">
    <property type="entry name" value="Ketoacyl_synth_N"/>
</dbReference>
<dbReference type="Gene3D" id="3.40.47.10">
    <property type="match status" value="2"/>
</dbReference>
<evidence type="ECO:0000256" key="12">
    <source>
        <dbReference type="ARBA" id="ARBA00023315"/>
    </source>
</evidence>
<evidence type="ECO:0000313" key="22">
    <source>
        <dbReference type="Proteomes" id="UP000241404"/>
    </source>
</evidence>
<evidence type="ECO:0000256" key="1">
    <source>
        <dbReference type="ARBA" id="ARBA00004496"/>
    </source>
</evidence>
<proteinExistence type="inferred from homology"/>
<evidence type="ECO:0000256" key="4">
    <source>
        <dbReference type="ARBA" id="ARBA00011738"/>
    </source>
</evidence>
<dbReference type="UniPathway" id="UPA00094"/>
<evidence type="ECO:0000256" key="17">
    <source>
        <dbReference type="ARBA" id="ARBA00048506"/>
    </source>
</evidence>
<dbReference type="InterPro" id="IPR014031">
    <property type="entry name" value="Ketoacyl_synth_C"/>
</dbReference>
<dbReference type="AlphaFoldDB" id="A0A2T3Q369"/>
<dbReference type="EMBL" id="PYMM01000022">
    <property type="protein sequence ID" value="PSU14828.1"/>
    <property type="molecule type" value="Genomic_DNA"/>
</dbReference>
<evidence type="ECO:0000256" key="18">
    <source>
        <dbReference type="RuleBase" id="RU003694"/>
    </source>
</evidence>
<evidence type="ECO:0000256" key="3">
    <source>
        <dbReference type="ARBA" id="ARBA00008467"/>
    </source>
</evidence>
<comment type="catalytic activity">
    <reaction evidence="16">
        <text>(3Z)-decenoyl-[ACP] + malonyl-[ACP] + H(+) = 3-oxo-(5Z)-dodecenoyl-[ACP] + holo-[ACP] + CO2</text>
        <dbReference type="Rhea" id="RHEA:54940"/>
        <dbReference type="Rhea" id="RHEA-COMP:9623"/>
        <dbReference type="Rhea" id="RHEA-COMP:9685"/>
        <dbReference type="Rhea" id="RHEA-COMP:9927"/>
        <dbReference type="Rhea" id="RHEA-COMP:14042"/>
        <dbReference type="ChEBI" id="CHEBI:15378"/>
        <dbReference type="ChEBI" id="CHEBI:16526"/>
        <dbReference type="ChEBI" id="CHEBI:64479"/>
        <dbReference type="ChEBI" id="CHEBI:78449"/>
        <dbReference type="ChEBI" id="CHEBI:78798"/>
        <dbReference type="ChEBI" id="CHEBI:138410"/>
    </reaction>
    <physiologicalReaction direction="left-to-right" evidence="16">
        <dbReference type="Rhea" id="RHEA:54941"/>
    </physiologicalReaction>
</comment>
<evidence type="ECO:0000256" key="5">
    <source>
        <dbReference type="ARBA" id="ARBA00013191"/>
    </source>
</evidence>
<evidence type="ECO:0000256" key="10">
    <source>
        <dbReference type="ARBA" id="ARBA00023098"/>
    </source>
</evidence>
<evidence type="ECO:0000256" key="16">
    <source>
        <dbReference type="ARBA" id="ARBA00048121"/>
    </source>
</evidence>
<reference evidence="21 23" key="2">
    <citation type="submission" date="2018-06" db="EMBL/GenBank/DDBJ databases">
        <authorList>
            <consortium name="Pathogen Informatics"/>
            <person name="Doyle S."/>
        </authorList>
    </citation>
    <scope>NUCLEOTIDE SEQUENCE [LARGE SCALE GENOMIC DNA]</scope>
    <source>
        <strain evidence="21 23">NCTC11647</strain>
    </source>
</reference>
<dbReference type="FunFam" id="3.40.47.10:FF:000006">
    <property type="entry name" value="3-oxoacyl-[acyl-carrier-protein] synthase I"/>
    <property type="match status" value="1"/>
</dbReference>
<dbReference type="NCBIfam" id="NF005935">
    <property type="entry name" value="PRK07967.1"/>
    <property type="match status" value="1"/>
</dbReference>
<dbReference type="EC" id="2.3.1.41" evidence="5"/>